<feature type="signal peptide" evidence="2">
    <location>
        <begin position="1"/>
        <end position="23"/>
    </location>
</feature>
<feature type="coiled-coil region" evidence="1">
    <location>
        <begin position="256"/>
        <end position="290"/>
    </location>
</feature>
<dbReference type="RefSeq" id="WP_100609039.1">
    <property type="nucleotide sequence ID" value="NZ_CP024962.1"/>
</dbReference>
<dbReference type="Gene3D" id="1.20.1270.90">
    <property type="entry name" value="AF1782-like"/>
    <property type="match status" value="4"/>
</dbReference>
<evidence type="ECO:0000313" key="4">
    <source>
        <dbReference type="Proteomes" id="UP000232222"/>
    </source>
</evidence>
<dbReference type="PROSITE" id="PS51257">
    <property type="entry name" value="PROKAR_LIPOPROTEIN"/>
    <property type="match status" value="1"/>
</dbReference>
<evidence type="ECO:0000313" key="3">
    <source>
        <dbReference type="EMBL" id="ATZ16074.1"/>
    </source>
</evidence>
<accession>A0A2K8NQK6</accession>
<reference evidence="3 4" key="1">
    <citation type="submission" date="2017-11" db="EMBL/GenBank/DDBJ databases">
        <title>Genome sequence of Entomoplasma freundtii BARC 318 (ATCC 51999).</title>
        <authorList>
            <person name="Lo W.-S."/>
            <person name="Gasparich G.E."/>
            <person name="Kuo C.-H."/>
        </authorList>
    </citation>
    <scope>NUCLEOTIDE SEQUENCE [LARGE SCALE GENOMIC DNA]</scope>
    <source>
        <strain evidence="3 4">BARC 318</strain>
    </source>
</reference>
<dbReference type="AlphaFoldDB" id="A0A2K8NQK6"/>
<dbReference type="Pfam" id="PF07554">
    <property type="entry name" value="FIVAR"/>
    <property type="match status" value="3"/>
</dbReference>
<evidence type="ECO:0000256" key="1">
    <source>
        <dbReference type="SAM" id="Coils"/>
    </source>
</evidence>
<protein>
    <recommendedName>
        <fullName evidence="5">Lipoprotein</fullName>
    </recommendedName>
</protein>
<evidence type="ECO:0008006" key="5">
    <source>
        <dbReference type="Google" id="ProtNLM"/>
    </source>
</evidence>
<sequence length="734" mass="81265">MKKLLSILSSVGLLATTSATVVACGNKNDNKAIQPNDLQLLNKEPINIIVTDPTKIGAEEKDSIISQADQVINPRIKEMLKVAKVSPLDEAKKPEDPEYDVHYTIEGLVFKDNLLANTQVTVKAKEDKNLLIGESDKITLNFITDKKVLQETIKVAEELIKNTSEPVEGSVEVLQLVINEAQDIVNKVDATIEEVNATNTKLVKAIQDFKDAQEKVAIDKAKEVLTNKISEAQGLIIAENKDTDYAKALQAVIDEAQDIVNKNDATKTEIEDANTKLVKAIQDFKDAQEKVAIDKAKEVLTNKISEAQGLIIAENKDTDYAKALQAVIDEAQDIVNKNDATKTEIEGANTKLVKAIQDFKDAQEKVAIDKAKEVLTSKIDEAQGLIIAENKDTDYAKALQAVIDEAQDIVNKNDATKTEIEDANTKLVKAIQDFKDAQEKVAIDKAKEVLTSKIDEAQDLIDITKNSSIEQLLKQLKGILNEAEGINANQDATKSEVDTINQKLADMIEKFIDAHLGKARLNLGDLIKSAYSLISATKDATEGSVKVLEEVIDQAQEILDQVEVSRDWLINTININARLSKAIEDFKDAQDPTELGKLISEANDLMNETNFDAKSSDDLKGAIAEAKKAIIRSDNTMIKLAKEKLANEIQSFINLHWAKAEKYHNDHIKVAEKLIMFTKNPVEGTPEQLRKAINNVKDANKQERNKDSLINLFKANKELYDAIQNFLNQNKIFK</sequence>
<keyword evidence="1" id="KW-0175">Coiled coil</keyword>
<dbReference type="NCBIfam" id="NF045726">
    <property type="entry name" value="XXplasma_LP"/>
    <property type="match status" value="1"/>
</dbReference>
<organism evidence="3 4">
    <name type="scientific">Entomoplasma freundtii</name>
    <dbReference type="NCBI Taxonomy" id="74700"/>
    <lineage>
        <taxon>Bacteria</taxon>
        <taxon>Bacillati</taxon>
        <taxon>Mycoplasmatota</taxon>
        <taxon>Mollicutes</taxon>
        <taxon>Entomoplasmatales</taxon>
        <taxon>Entomoplasmataceae</taxon>
        <taxon>Entomoplasma</taxon>
    </lineage>
</organism>
<keyword evidence="2" id="KW-0732">Signal</keyword>
<keyword evidence="4" id="KW-1185">Reference proteome</keyword>
<dbReference type="InterPro" id="IPR054816">
    <property type="entry name" value="Lipoprotein_mollicutes-type_CS"/>
</dbReference>
<evidence type="ECO:0000256" key="2">
    <source>
        <dbReference type="SAM" id="SignalP"/>
    </source>
</evidence>
<feature type="chain" id="PRO_5014797712" description="Lipoprotein" evidence="2">
    <location>
        <begin position="24"/>
        <end position="734"/>
    </location>
</feature>
<dbReference type="Proteomes" id="UP000232222">
    <property type="component" value="Chromosome"/>
</dbReference>
<dbReference type="NCBIfam" id="NF038029">
    <property type="entry name" value="LP_plasma"/>
    <property type="match status" value="1"/>
</dbReference>
<feature type="coiled-coil region" evidence="1">
    <location>
        <begin position="406"/>
        <end position="440"/>
    </location>
</feature>
<dbReference type="EMBL" id="CP024962">
    <property type="protein sequence ID" value="ATZ16074.1"/>
    <property type="molecule type" value="Genomic_DNA"/>
</dbReference>
<name>A0A2K8NQK6_9MOLU</name>
<proteinExistence type="predicted"/>
<dbReference type="KEGG" id="efr:EFREU_v1c00470"/>
<gene>
    <name evidence="3" type="ORF">EFREU_v1c00470</name>
</gene>